<protein>
    <submittedName>
        <fullName evidence="2">Uncharacterized protein</fullName>
    </submittedName>
</protein>
<sequence length="101" mass="10903">MSNQSIKFLFSNLPTWPVYWEPSSVSTTRSLHLDPSSSWSYSSTEEGANTVSGCSTRMAPPTCKCCTTPGARNSVPWTICPTRPSTGRTPSGEETASEVPL</sequence>
<proteinExistence type="predicted"/>
<comment type="caution">
    <text evidence="2">The sequence shown here is derived from an EMBL/GenBank/DDBJ whole genome shotgun (WGS) entry which is preliminary data.</text>
</comment>
<reference evidence="2" key="1">
    <citation type="submission" date="2020-08" db="EMBL/GenBank/DDBJ databases">
        <title>Multicomponent nature underlies the extraordinary mechanical properties of spider dragline silk.</title>
        <authorList>
            <person name="Kono N."/>
            <person name="Nakamura H."/>
            <person name="Mori M."/>
            <person name="Yoshida Y."/>
            <person name="Ohtoshi R."/>
            <person name="Malay A.D."/>
            <person name="Moran D.A.P."/>
            <person name="Tomita M."/>
            <person name="Numata K."/>
            <person name="Arakawa K."/>
        </authorList>
    </citation>
    <scope>NUCLEOTIDE SEQUENCE</scope>
</reference>
<evidence type="ECO:0000313" key="2">
    <source>
        <dbReference type="EMBL" id="GFS71272.1"/>
    </source>
</evidence>
<feature type="region of interest" description="Disordered" evidence="1">
    <location>
        <begin position="79"/>
        <end position="101"/>
    </location>
</feature>
<accession>A0A8X6SZX5</accession>
<keyword evidence="3" id="KW-1185">Reference proteome</keyword>
<name>A0A8X6SZX5_NEPPI</name>
<gene>
    <name evidence="2" type="ORF">NPIL_526911</name>
</gene>
<dbReference type="Proteomes" id="UP000887013">
    <property type="component" value="Unassembled WGS sequence"/>
</dbReference>
<dbReference type="EMBL" id="BMAW01000875">
    <property type="protein sequence ID" value="GFS71272.1"/>
    <property type="molecule type" value="Genomic_DNA"/>
</dbReference>
<organism evidence="2 3">
    <name type="scientific">Nephila pilipes</name>
    <name type="common">Giant wood spider</name>
    <name type="synonym">Nephila maculata</name>
    <dbReference type="NCBI Taxonomy" id="299642"/>
    <lineage>
        <taxon>Eukaryota</taxon>
        <taxon>Metazoa</taxon>
        <taxon>Ecdysozoa</taxon>
        <taxon>Arthropoda</taxon>
        <taxon>Chelicerata</taxon>
        <taxon>Arachnida</taxon>
        <taxon>Araneae</taxon>
        <taxon>Araneomorphae</taxon>
        <taxon>Entelegynae</taxon>
        <taxon>Araneoidea</taxon>
        <taxon>Nephilidae</taxon>
        <taxon>Nephila</taxon>
    </lineage>
</organism>
<evidence type="ECO:0000256" key="1">
    <source>
        <dbReference type="SAM" id="MobiDB-lite"/>
    </source>
</evidence>
<feature type="compositionally biased region" description="Polar residues" evidence="1">
    <location>
        <begin position="83"/>
        <end position="94"/>
    </location>
</feature>
<dbReference type="AlphaFoldDB" id="A0A8X6SZX5"/>
<evidence type="ECO:0000313" key="3">
    <source>
        <dbReference type="Proteomes" id="UP000887013"/>
    </source>
</evidence>